<evidence type="ECO:0000313" key="3">
    <source>
        <dbReference type="EMBL" id="MDI6452757.1"/>
    </source>
</evidence>
<dbReference type="InterPro" id="IPR010819">
    <property type="entry name" value="AGE/CE"/>
</dbReference>
<dbReference type="InterPro" id="IPR008928">
    <property type="entry name" value="6-hairpin_glycosidase_sf"/>
</dbReference>
<dbReference type="PANTHER" id="PTHR15108">
    <property type="entry name" value="N-ACYLGLUCOSAMINE-2-EPIMERASE"/>
    <property type="match status" value="1"/>
</dbReference>
<sequence>MIGLEAHLKTIIIPFWKNLKDMENGGFFGKVDYQLKTHKNSDKTLISISRYLYAFSLWYGYFKEDDLLEDASHAYQFLIEHLRDEIHGGYYWQVTYDGLPSDVTKHVYGHAFAIYALSEYAKITDNKKSLEEALSIFELIEQKAHLGEFSYHEEFTNKWLMKDNELLSEHGANLPYTTNTLLHLLEAYTNLYRASKNTVVKARLIELINGFTKTLYDDKEILFHMYLDHNKQVRRVGQSFGHDIETCWLIDDACLAIDYHRSDIEQMTKNVAEKVYERAFTKNGLYSESIHGRICKDRIWWIQAEALVGFYNHYQKYKDNRYAQATISIYEFIKTYIVDDRPNSEWLWGVDENLEPLKYRGIAEGWKAAYHNGRAIIELLKRGLS</sequence>
<organism evidence="3 4">
    <name type="scientific">Peloplasma aerotolerans</name>
    <dbReference type="NCBI Taxonomy" id="3044389"/>
    <lineage>
        <taxon>Bacteria</taxon>
        <taxon>Bacillati</taxon>
        <taxon>Mycoplasmatota</taxon>
        <taxon>Mollicutes</taxon>
        <taxon>Acholeplasmatales</taxon>
        <taxon>Acholeplasmataceae</taxon>
        <taxon>Peloplasma</taxon>
    </lineage>
</organism>
<keyword evidence="4" id="KW-1185">Reference proteome</keyword>
<evidence type="ECO:0000256" key="2">
    <source>
        <dbReference type="ARBA" id="ARBA00023235"/>
    </source>
</evidence>
<evidence type="ECO:0000313" key="4">
    <source>
        <dbReference type="Proteomes" id="UP001431532"/>
    </source>
</evidence>
<dbReference type="EMBL" id="JASCXW010000010">
    <property type="protein sequence ID" value="MDI6452757.1"/>
    <property type="molecule type" value="Genomic_DNA"/>
</dbReference>
<accession>A0AAW6U8G4</accession>
<dbReference type="GO" id="GO:0005975">
    <property type="term" value="P:carbohydrate metabolic process"/>
    <property type="evidence" value="ECO:0007669"/>
    <property type="project" value="InterPro"/>
</dbReference>
<evidence type="ECO:0000256" key="1">
    <source>
        <dbReference type="ARBA" id="ARBA00008558"/>
    </source>
</evidence>
<dbReference type="Proteomes" id="UP001431532">
    <property type="component" value="Unassembled WGS sequence"/>
</dbReference>
<proteinExistence type="inferred from homology"/>
<comment type="caution">
    <text evidence="3">The sequence shown here is derived from an EMBL/GenBank/DDBJ whole genome shotgun (WGS) entry which is preliminary data.</text>
</comment>
<gene>
    <name evidence="3" type="ORF">QJ521_04205</name>
</gene>
<dbReference type="GO" id="GO:0016853">
    <property type="term" value="F:isomerase activity"/>
    <property type="evidence" value="ECO:0007669"/>
    <property type="project" value="UniProtKB-KW"/>
</dbReference>
<dbReference type="InterPro" id="IPR012341">
    <property type="entry name" value="6hp_glycosidase-like_sf"/>
</dbReference>
<dbReference type="Pfam" id="PF07221">
    <property type="entry name" value="GlcNAc_2-epim"/>
    <property type="match status" value="1"/>
</dbReference>
<dbReference type="Gene3D" id="1.50.10.10">
    <property type="match status" value="1"/>
</dbReference>
<comment type="similarity">
    <text evidence="1">Belongs to the N-acylglucosamine 2-epimerase family.</text>
</comment>
<dbReference type="SUPFAM" id="SSF48208">
    <property type="entry name" value="Six-hairpin glycosidases"/>
    <property type="match status" value="1"/>
</dbReference>
<dbReference type="AlphaFoldDB" id="A0AAW6U8G4"/>
<name>A0AAW6U8G4_9MOLU</name>
<protein>
    <submittedName>
        <fullName evidence="3">AGE family epimerase/isomerase</fullName>
    </submittedName>
</protein>
<reference evidence="3" key="1">
    <citation type="submission" date="2023-05" db="EMBL/GenBank/DDBJ databases">
        <title>Mariniplasma microaerophilum sp. nov., a novel anaerobic mollicute isolated from terrestrial mud volcano, Taman Peninsula, Russia.</title>
        <authorList>
            <person name="Khomyakova M.A."/>
            <person name="Merkel A.Y."/>
            <person name="Slobodkin A.I."/>
        </authorList>
    </citation>
    <scope>NUCLEOTIDE SEQUENCE</scope>
    <source>
        <strain evidence="3">M4Ah</strain>
    </source>
</reference>
<dbReference type="RefSeq" id="WP_282839182.1">
    <property type="nucleotide sequence ID" value="NZ_JASCXW010000010.1"/>
</dbReference>
<keyword evidence="2" id="KW-0413">Isomerase</keyword>